<dbReference type="NCBIfam" id="NF037970">
    <property type="entry name" value="vanZ_1"/>
    <property type="match status" value="1"/>
</dbReference>
<dbReference type="EMBL" id="JBEFKJ010000025">
    <property type="protein sequence ID" value="KAL2039555.1"/>
    <property type="molecule type" value="Genomic_DNA"/>
</dbReference>
<keyword evidence="5" id="KW-1185">Reference proteome</keyword>
<protein>
    <recommendedName>
        <fullName evidence="3">VanZ-like domain-containing protein</fullName>
    </recommendedName>
</protein>
<name>A0ABR4A3B2_9LECA</name>
<dbReference type="PANTHER" id="PTHR28008:SF1">
    <property type="entry name" value="DOMAIN PROTEIN, PUTATIVE (AFU_ORTHOLOGUE AFUA_3G10980)-RELATED"/>
    <property type="match status" value="1"/>
</dbReference>
<evidence type="ECO:0000313" key="4">
    <source>
        <dbReference type="EMBL" id="KAL2039555.1"/>
    </source>
</evidence>
<keyword evidence="2" id="KW-0812">Transmembrane</keyword>
<keyword evidence="2" id="KW-1133">Transmembrane helix</keyword>
<gene>
    <name evidence="4" type="ORF">N7G274_007827</name>
</gene>
<keyword evidence="2" id="KW-0472">Membrane</keyword>
<sequence>MRVRSIPLGAFILGLFVAAYLGLTSVEVTQVNDKALHFLTFFVLTLTFYWILDTTRRRALNFTLLIVTFGLGLGSEGLQAFLPNGREFDLLDIAANVVGSLLAVGLCTIYHKRMLDRRRRAKGYGVMQQGEVGGDIEMGAQESGVTGEDLGEGSTDGDGHLTPSSGADEGVDGKK</sequence>
<feature type="region of interest" description="Disordered" evidence="1">
    <location>
        <begin position="136"/>
        <end position="175"/>
    </location>
</feature>
<evidence type="ECO:0000256" key="1">
    <source>
        <dbReference type="SAM" id="MobiDB-lite"/>
    </source>
</evidence>
<dbReference type="PANTHER" id="PTHR28008">
    <property type="entry name" value="DOMAIN PROTEIN, PUTATIVE (AFU_ORTHOLOGUE AFUA_3G10980)-RELATED"/>
    <property type="match status" value="1"/>
</dbReference>
<evidence type="ECO:0000313" key="5">
    <source>
        <dbReference type="Proteomes" id="UP001590950"/>
    </source>
</evidence>
<feature type="transmembrane region" description="Helical" evidence="2">
    <location>
        <begin position="93"/>
        <end position="110"/>
    </location>
</feature>
<dbReference type="InterPro" id="IPR006976">
    <property type="entry name" value="VanZ-like"/>
</dbReference>
<dbReference type="Proteomes" id="UP001590950">
    <property type="component" value="Unassembled WGS sequence"/>
</dbReference>
<proteinExistence type="predicted"/>
<comment type="caution">
    <text evidence="4">The sequence shown here is derived from an EMBL/GenBank/DDBJ whole genome shotgun (WGS) entry which is preliminary data.</text>
</comment>
<reference evidence="4 5" key="1">
    <citation type="submission" date="2024-09" db="EMBL/GenBank/DDBJ databases">
        <title>Rethinking Asexuality: The Enigmatic Case of Functional Sexual Genes in Lepraria (Stereocaulaceae).</title>
        <authorList>
            <person name="Doellman M."/>
            <person name="Sun Y."/>
            <person name="Barcenas-Pena A."/>
            <person name="Lumbsch H.T."/>
            <person name="Grewe F."/>
        </authorList>
    </citation>
    <scope>NUCLEOTIDE SEQUENCE [LARGE SCALE GENOMIC DNA]</scope>
    <source>
        <strain evidence="4 5">Mercado 3170</strain>
    </source>
</reference>
<organism evidence="4 5">
    <name type="scientific">Stereocaulon virgatum</name>
    <dbReference type="NCBI Taxonomy" id="373712"/>
    <lineage>
        <taxon>Eukaryota</taxon>
        <taxon>Fungi</taxon>
        <taxon>Dikarya</taxon>
        <taxon>Ascomycota</taxon>
        <taxon>Pezizomycotina</taxon>
        <taxon>Lecanoromycetes</taxon>
        <taxon>OSLEUM clade</taxon>
        <taxon>Lecanoromycetidae</taxon>
        <taxon>Lecanorales</taxon>
        <taxon>Lecanorineae</taxon>
        <taxon>Stereocaulaceae</taxon>
        <taxon>Stereocaulon</taxon>
    </lineage>
</organism>
<feature type="transmembrane region" description="Helical" evidence="2">
    <location>
        <begin position="59"/>
        <end position="81"/>
    </location>
</feature>
<feature type="transmembrane region" description="Helical" evidence="2">
    <location>
        <begin position="34"/>
        <end position="52"/>
    </location>
</feature>
<evidence type="ECO:0000256" key="2">
    <source>
        <dbReference type="SAM" id="Phobius"/>
    </source>
</evidence>
<evidence type="ECO:0000259" key="3">
    <source>
        <dbReference type="Pfam" id="PF04892"/>
    </source>
</evidence>
<dbReference type="Pfam" id="PF04892">
    <property type="entry name" value="VanZ"/>
    <property type="match status" value="1"/>
</dbReference>
<accession>A0ABR4A3B2</accession>
<feature type="domain" description="VanZ-like" evidence="3">
    <location>
        <begin position="32"/>
        <end position="109"/>
    </location>
</feature>